<dbReference type="InterPro" id="IPR018724">
    <property type="entry name" value="2OG-Fe_dioxygenase"/>
</dbReference>
<sequence>MDMSPTIWAKEIAENRFASGSVFTLLDEDYSTPAEWDAFADSWSRLPVDAFMAHGETYRRRRHSVFNVYADGLIDELQPRPYLQSPDINHLNGGVLRTYEPIETAVTSGSLFRGLLAGLTAVLTEVHGFDVWHHQCFQNRITTSSEQTGNPTPEGMHRDGVDYVVTLLVRRCGIEGGRSGLYDAVTRRQIHSEPLTAPGDTLLADDGETLHDATPITPAEPDRPGYRDVFIDVITRGTQPR</sequence>
<gene>
    <name evidence="1" type="ORF">EEJ42_36150</name>
</gene>
<protein>
    <submittedName>
        <fullName evidence="1">Agglutination protein</fullName>
    </submittedName>
</protein>
<keyword evidence="2" id="KW-1185">Reference proteome</keyword>
<dbReference type="Pfam" id="PF10014">
    <property type="entry name" value="2OG-Fe_Oxy_2"/>
    <property type="match status" value="1"/>
</dbReference>
<accession>A0A3M8TYW0</accession>
<dbReference type="Proteomes" id="UP000275401">
    <property type="component" value="Unassembled WGS sequence"/>
</dbReference>
<dbReference type="GO" id="GO:0051213">
    <property type="term" value="F:dioxygenase activity"/>
    <property type="evidence" value="ECO:0007669"/>
    <property type="project" value="InterPro"/>
</dbReference>
<evidence type="ECO:0000313" key="1">
    <source>
        <dbReference type="EMBL" id="RNF98531.1"/>
    </source>
</evidence>
<dbReference type="EMBL" id="RIBZ01000697">
    <property type="protein sequence ID" value="RNF98531.1"/>
    <property type="molecule type" value="Genomic_DNA"/>
</dbReference>
<name>A0A3M8TYW0_9ACTN</name>
<dbReference type="Gene3D" id="2.60.120.620">
    <property type="entry name" value="q2cbj1_9rhob like domain"/>
    <property type="match status" value="1"/>
</dbReference>
<organism evidence="1 2">
    <name type="scientific">Streptomyces botrytidirepellens</name>
    <dbReference type="NCBI Taxonomy" id="2486417"/>
    <lineage>
        <taxon>Bacteria</taxon>
        <taxon>Bacillati</taxon>
        <taxon>Actinomycetota</taxon>
        <taxon>Actinomycetes</taxon>
        <taxon>Kitasatosporales</taxon>
        <taxon>Streptomycetaceae</taxon>
        <taxon>Streptomyces</taxon>
    </lineage>
</organism>
<dbReference type="AlphaFoldDB" id="A0A3M8TYW0"/>
<reference evidence="1 2" key="1">
    <citation type="submission" date="2018-11" db="EMBL/GenBank/DDBJ databases">
        <title>The Potential of Streptomyces as Biocontrol Agents against the Tomato grey mould, Botrytis cinerea (Gray mold) Frontiers in Microbiology.</title>
        <authorList>
            <person name="Li D."/>
        </authorList>
    </citation>
    <scope>NUCLEOTIDE SEQUENCE [LARGE SCALE GENOMIC DNA]</scope>
    <source>
        <strain evidence="1 2">NEAU-LD23</strain>
    </source>
</reference>
<proteinExistence type="predicted"/>
<comment type="caution">
    <text evidence="1">The sequence shown here is derived from an EMBL/GenBank/DDBJ whole genome shotgun (WGS) entry which is preliminary data.</text>
</comment>
<evidence type="ECO:0000313" key="2">
    <source>
        <dbReference type="Proteomes" id="UP000275401"/>
    </source>
</evidence>